<keyword evidence="4" id="KW-0745">Spermidine biosynthesis</keyword>
<reference evidence="8" key="1">
    <citation type="submission" date="2015-03" db="EMBL/GenBank/DDBJ databases">
        <title>Characterization of two novel Thaumarchaeota isolated from the Northern Adriatic Sea.</title>
        <authorList>
            <person name="Bayer B."/>
            <person name="Vojvoda J."/>
            <person name="Offre P."/>
            <person name="Srivastava A."/>
            <person name="Elisabeth N."/>
            <person name="Garcia J.A.L."/>
            <person name="Schleper C."/>
            <person name="Herndl G.J."/>
        </authorList>
    </citation>
    <scope>NUCLEOTIDE SEQUENCE [LARGE SCALE GENOMIC DNA]</scope>
    <source>
        <strain evidence="8">NF5</strain>
    </source>
</reference>
<dbReference type="AlphaFoldDB" id="A0A0D5C049"/>
<comment type="similarity">
    <text evidence="1 4">Belongs to the spermidine/spermine synthase family.</text>
</comment>
<comment type="subcellular location">
    <subcellularLocation>
        <location evidence="4">Cell membrane</location>
        <topology evidence="4">Multi-pass membrane protein</topology>
    </subcellularLocation>
</comment>
<feature type="transmembrane region" description="Helical" evidence="4">
    <location>
        <begin position="12"/>
        <end position="35"/>
    </location>
</feature>
<keyword evidence="4" id="KW-1133">Transmembrane helix</keyword>
<gene>
    <name evidence="4" type="primary">speE</name>
    <name evidence="7" type="ORF">NADRNF5_0229</name>
</gene>
<comment type="subunit">
    <text evidence="4">Homodimer or homotetramer.</text>
</comment>
<dbReference type="GO" id="GO:0010487">
    <property type="term" value="F:thermospermine synthase activity"/>
    <property type="evidence" value="ECO:0007669"/>
    <property type="project" value="TreeGrafter"/>
</dbReference>
<dbReference type="InterPro" id="IPR001045">
    <property type="entry name" value="Spermi_synthase"/>
</dbReference>
<feature type="transmembrane region" description="Helical" evidence="4">
    <location>
        <begin position="81"/>
        <end position="103"/>
    </location>
</feature>
<dbReference type="GeneID" id="24819478"/>
<proteinExistence type="inferred from homology"/>
<dbReference type="PANTHER" id="PTHR43317">
    <property type="entry name" value="THERMOSPERMINE SYNTHASE ACAULIS5"/>
    <property type="match status" value="1"/>
</dbReference>
<evidence type="ECO:0000256" key="2">
    <source>
        <dbReference type="ARBA" id="ARBA00022679"/>
    </source>
</evidence>
<dbReference type="EC" id="2.5.1.16" evidence="4"/>
<dbReference type="HAMAP" id="MF_00198">
    <property type="entry name" value="Spermidine_synth"/>
    <property type="match status" value="1"/>
</dbReference>
<dbReference type="RefSeq" id="WP_052661856.1">
    <property type="nucleotide sequence ID" value="NZ_CP011070.1"/>
</dbReference>
<name>A0A0D5C049_9ARCH</name>
<feature type="active site" description="Proton acceptor" evidence="4 5">
    <location>
        <position position="367"/>
    </location>
</feature>
<keyword evidence="4" id="KW-1003">Cell membrane</keyword>
<dbReference type="GO" id="GO:0005886">
    <property type="term" value="C:plasma membrane"/>
    <property type="evidence" value="ECO:0007669"/>
    <property type="project" value="UniProtKB-SubCell"/>
</dbReference>
<feature type="transmembrane region" description="Helical" evidence="4">
    <location>
        <begin position="183"/>
        <end position="201"/>
    </location>
</feature>
<comment type="catalytic activity">
    <reaction evidence="4">
        <text>S-adenosyl 3-(methylsulfanyl)propylamine + putrescine = S-methyl-5'-thioadenosine + spermidine + H(+)</text>
        <dbReference type="Rhea" id="RHEA:12721"/>
        <dbReference type="ChEBI" id="CHEBI:15378"/>
        <dbReference type="ChEBI" id="CHEBI:17509"/>
        <dbReference type="ChEBI" id="CHEBI:57443"/>
        <dbReference type="ChEBI" id="CHEBI:57834"/>
        <dbReference type="ChEBI" id="CHEBI:326268"/>
        <dbReference type="EC" id="2.5.1.16"/>
    </reaction>
</comment>
<dbReference type="NCBIfam" id="NF037959">
    <property type="entry name" value="MFS_SpdSyn"/>
    <property type="match status" value="1"/>
</dbReference>
<feature type="transmembrane region" description="Helical" evidence="4">
    <location>
        <begin position="157"/>
        <end position="177"/>
    </location>
</feature>
<keyword evidence="2 4" id="KW-0808">Transferase</keyword>
<feature type="transmembrane region" description="Helical" evidence="4">
    <location>
        <begin position="47"/>
        <end position="69"/>
    </location>
</feature>
<dbReference type="PANTHER" id="PTHR43317:SF1">
    <property type="entry name" value="THERMOSPERMINE SYNTHASE ACAULIS5"/>
    <property type="match status" value="1"/>
</dbReference>
<evidence type="ECO:0000259" key="6">
    <source>
        <dbReference type="PROSITE" id="PS51006"/>
    </source>
</evidence>
<dbReference type="KEGG" id="nin:NADRNF5_0229"/>
<keyword evidence="3 4" id="KW-0620">Polyamine biosynthesis</keyword>
<dbReference type="PROSITE" id="PS51006">
    <property type="entry name" value="PABS_2"/>
    <property type="match status" value="1"/>
</dbReference>
<comment type="function">
    <text evidence="4">Catalyzes the irreversible transfer of a propylamine group from the amino donor S-adenosylmethioninamine (decarboxy-AdoMet) to putrescine (1,4-diaminobutane) to yield spermidine.</text>
</comment>
<protein>
    <recommendedName>
        <fullName evidence="4">Polyamine aminopropyltransferase</fullName>
    </recommendedName>
    <alternativeName>
        <fullName evidence="4">Putrescine aminopropyltransferase</fullName>
        <shortName evidence="4">PAPT</shortName>
    </alternativeName>
    <alternativeName>
        <fullName evidence="4">Spermidine synthase</fullName>
        <shortName evidence="4">SPDS</shortName>
        <shortName evidence="4">SPDSY</shortName>
        <ecNumber evidence="4">2.5.1.16</ecNumber>
    </alternativeName>
</protein>
<dbReference type="EMBL" id="CP011070">
    <property type="protein sequence ID" value="AJW69928.1"/>
    <property type="molecule type" value="Genomic_DNA"/>
</dbReference>
<comment type="pathway">
    <text evidence="4">Amine and polyamine biosynthesis; spermidine biosynthesis; spermidine from putrescine: step 1/1.</text>
</comment>
<feature type="transmembrane region" description="Helical" evidence="4">
    <location>
        <begin position="208"/>
        <end position="228"/>
    </location>
</feature>
<evidence type="ECO:0000313" key="8">
    <source>
        <dbReference type="Proteomes" id="UP000032408"/>
    </source>
</evidence>
<feature type="domain" description="PABS" evidence="6">
    <location>
        <begin position="209"/>
        <end position="448"/>
    </location>
</feature>
<feature type="transmembrane region" description="Helical" evidence="4">
    <location>
        <begin position="530"/>
        <end position="550"/>
    </location>
</feature>
<dbReference type="Pfam" id="PF01564">
    <property type="entry name" value="Spermine_synth"/>
    <property type="match status" value="1"/>
</dbReference>
<evidence type="ECO:0000256" key="5">
    <source>
        <dbReference type="PROSITE-ProRule" id="PRU00354"/>
    </source>
</evidence>
<dbReference type="STRING" id="1580092.NADRNF5_0229"/>
<dbReference type="GO" id="GO:0004766">
    <property type="term" value="F:spermidine synthase activity"/>
    <property type="evidence" value="ECO:0007669"/>
    <property type="project" value="UniProtKB-UniRule"/>
</dbReference>
<feature type="binding site" evidence="4">
    <location>
        <position position="322"/>
    </location>
    <ligand>
        <name>S-methyl-5'-thioadenosine</name>
        <dbReference type="ChEBI" id="CHEBI:17509"/>
    </ligand>
</feature>
<dbReference type="InterPro" id="IPR030374">
    <property type="entry name" value="PABS"/>
</dbReference>
<evidence type="ECO:0000313" key="7">
    <source>
        <dbReference type="EMBL" id="AJW69928.1"/>
    </source>
</evidence>
<dbReference type="OrthoDB" id="10538at2157"/>
<dbReference type="Gene3D" id="3.40.50.150">
    <property type="entry name" value="Vaccinia Virus protein VP39"/>
    <property type="match status" value="1"/>
</dbReference>
<dbReference type="GO" id="GO:0008295">
    <property type="term" value="P:spermidine biosynthetic process"/>
    <property type="evidence" value="ECO:0007669"/>
    <property type="project" value="UniProtKB-UniRule"/>
</dbReference>
<reference evidence="7 8" key="2">
    <citation type="journal article" date="2016" name="ISME J.">
        <title>Physiological and genomic characterization of two novel marine thaumarchaeal strains indicates niche differentiation.</title>
        <authorList>
            <person name="Bayer B."/>
            <person name="Vojvoda J."/>
            <person name="Offre P."/>
            <person name="Alves R.J."/>
            <person name="Elisabeth N.H."/>
            <person name="Garcia J.A."/>
            <person name="Volland J.M."/>
            <person name="Srivastava A."/>
            <person name="Schleper C."/>
            <person name="Herndl G.J."/>
        </authorList>
    </citation>
    <scope>NUCLEOTIDE SEQUENCE [LARGE SCALE GENOMIC DNA]</scope>
    <source>
        <strain evidence="7 8">NF5</strain>
    </source>
</reference>
<keyword evidence="8" id="KW-1185">Reference proteome</keyword>
<evidence type="ECO:0000256" key="3">
    <source>
        <dbReference type="ARBA" id="ARBA00023115"/>
    </source>
</evidence>
<dbReference type="UniPathway" id="UPA00248">
    <property type="reaction ID" value="UER00314"/>
</dbReference>
<evidence type="ECO:0000256" key="4">
    <source>
        <dbReference type="HAMAP-Rule" id="MF_00198"/>
    </source>
</evidence>
<dbReference type="CDD" id="cd02440">
    <property type="entry name" value="AdoMet_MTases"/>
    <property type="match status" value="1"/>
</dbReference>
<comment type="caution">
    <text evidence="4">Lacks conserved residue(s) required for the propagation of feature annotation.</text>
</comment>
<feature type="binding site" evidence="4">
    <location>
        <begin position="349"/>
        <end position="350"/>
    </location>
    <ligand>
        <name>S-methyl-5'-thioadenosine</name>
        <dbReference type="ChEBI" id="CHEBI:17509"/>
    </ligand>
</feature>
<sequence length="560" mass="62673">MTDQTHSKFSQNLLWRLKILTFTSGAVVMGLEIVTSRILTPVFGSTIYTWGSLIGVILSGLSLGYYLGGKLSDKHPNFEKICGIVFSVGLFIVGIPFFASSVIDFSQYVLPVPQYTPLLATFLLLMFPSVLLGFVSPYVIKLGTSSLHRVGNISGNLYSLATVGSIFGTFTTVFVLIPNLAVNQIIFGLGIALVGSSLIGLKISPKIIAMAIVVTLIIPWSSLSINTISHNGTLIFEKETLFSHLDIIEFGDNRSLYLDGLRHSSMNMDDPLDLVIDYTEYFHLGMMFNPTATNILFVGGGGFTGPKNFLDLYPQTKIDVIEIDSDVIDVARDYFNLEKNSRLQIFNDDARKHLSTFEKKYDLIILDAYASNYIPYHLMTDEFFKIVEKRLEPNGVVVSNLIGSIEGNNSPLIRAVYKTMQGTFPVSYIFPTEDNPAFVQNIMIVSSNEPYEFDRKLLLEIAQSSPIDYLDDELQEKEHFYEGLVDVSDVPFLTDQFNPSEVLFNPITQSSFTQDFQNSLPKENQHREDMVNLGLGISLSLIGLVWVIYFKKKVWIVSEK</sequence>
<keyword evidence="4" id="KW-0472">Membrane</keyword>
<evidence type="ECO:0000256" key="1">
    <source>
        <dbReference type="ARBA" id="ARBA00007867"/>
    </source>
</evidence>
<organism evidence="7 8">
    <name type="scientific">Nitrosopumilus adriaticus</name>
    <dbReference type="NCBI Taxonomy" id="1580092"/>
    <lineage>
        <taxon>Archaea</taxon>
        <taxon>Nitrososphaerota</taxon>
        <taxon>Nitrososphaeria</taxon>
        <taxon>Nitrosopumilales</taxon>
        <taxon>Nitrosopumilaceae</taxon>
        <taxon>Nitrosopumilus</taxon>
    </lineage>
</organism>
<dbReference type="HOGENOM" id="CLU_008530_1_0_2"/>
<dbReference type="Proteomes" id="UP000032408">
    <property type="component" value="Chromosome"/>
</dbReference>
<dbReference type="InterPro" id="IPR029063">
    <property type="entry name" value="SAM-dependent_MTases_sf"/>
</dbReference>
<dbReference type="SUPFAM" id="SSF53335">
    <property type="entry name" value="S-adenosyl-L-methionine-dependent methyltransferases"/>
    <property type="match status" value="1"/>
</dbReference>
<feature type="transmembrane region" description="Helical" evidence="4">
    <location>
        <begin position="115"/>
        <end position="136"/>
    </location>
</feature>
<keyword evidence="4" id="KW-0812">Transmembrane</keyword>
<accession>A0A0D5C049</accession>